<protein>
    <submittedName>
        <fullName evidence="2">Thiol reductase thioredoxin</fullName>
    </submittedName>
</protein>
<evidence type="ECO:0000313" key="3">
    <source>
        <dbReference type="Proteomes" id="UP000250790"/>
    </source>
</evidence>
<keyword evidence="3" id="KW-1185">Reference proteome</keyword>
<feature type="domain" description="Thioredoxin" evidence="1">
    <location>
        <begin position="1"/>
        <end position="108"/>
    </location>
</feature>
<evidence type="ECO:0000259" key="1">
    <source>
        <dbReference type="PROSITE" id="PS51352"/>
    </source>
</evidence>
<dbReference type="InterPro" id="IPR013766">
    <property type="entry name" value="Thioredoxin_domain"/>
</dbReference>
<dbReference type="AlphaFoldDB" id="A0A315EH28"/>
<dbReference type="CDD" id="cd02947">
    <property type="entry name" value="TRX_family"/>
    <property type="match status" value="1"/>
</dbReference>
<comment type="caution">
    <text evidence="2">The sequence shown here is derived from an EMBL/GenBank/DDBJ whole genome shotgun (WGS) entry which is preliminary data.</text>
</comment>
<dbReference type="RefSeq" id="WP_108311890.1">
    <property type="nucleotide sequence ID" value="NZ_NESN01000001.1"/>
</dbReference>
<dbReference type="PROSITE" id="PS51352">
    <property type="entry name" value="THIOREDOXIN_2"/>
    <property type="match status" value="1"/>
</dbReference>
<accession>A0A315EH28</accession>
<dbReference type="Proteomes" id="UP000250790">
    <property type="component" value="Unassembled WGS sequence"/>
</dbReference>
<reference evidence="2 3" key="1">
    <citation type="submission" date="2017-04" db="EMBL/GenBank/DDBJ databases">
        <title>Unexpected and diverse lifestyles within the genus Limnohabitans.</title>
        <authorList>
            <person name="Kasalicky V."/>
            <person name="Mehrshad M."/>
            <person name="Andrei S.-A."/>
            <person name="Salcher M."/>
            <person name="Kratochvilova H."/>
            <person name="Simek K."/>
            <person name="Ghai R."/>
        </authorList>
    </citation>
    <scope>NUCLEOTIDE SEQUENCE [LARGE SCALE GENOMIC DNA]</scope>
    <source>
        <strain evidence="2 3">II-B4</strain>
    </source>
</reference>
<proteinExistence type="predicted"/>
<name>A0A315EH28_9BURK</name>
<dbReference type="Pfam" id="PF00085">
    <property type="entry name" value="Thioredoxin"/>
    <property type="match status" value="1"/>
</dbReference>
<dbReference type="SUPFAM" id="SSF52833">
    <property type="entry name" value="Thioredoxin-like"/>
    <property type="match status" value="1"/>
</dbReference>
<evidence type="ECO:0000313" key="2">
    <source>
        <dbReference type="EMBL" id="PUE55905.1"/>
    </source>
</evidence>
<dbReference type="InterPro" id="IPR036249">
    <property type="entry name" value="Thioredoxin-like_sf"/>
</dbReference>
<dbReference type="EMBL" id="NESN01000001">
    <property type="protein sequence ID" value="PUE55905.1"/>
    <property type="molecule type" value="Genomic_DNA"/>
</dbReference>
<organism evidence="2 3">
    <name type="scientific">Limnohabitans parvus II-B4</name>
    <dbReference type="NCBI Taxonomy" id="1293052"/>
    <lineage>
        <taxon>Bacteria</taxon>
        <taxon>Pseudomonadati</taxon>
        <taxon>Pseudomonadota</taxon>
        <taxon>Betaproteobacteria</taxon>
        <taxon>Burkholderiales</taxon>
        <taxon>Comamonadaceae</taxon>
        <taxon>Limnohabitans</taxon>
    </lineage>
</organism>
<gene>
    <name evidence="2" type="ORF">B9Z37_03500</name>
</gene>
<dbReference type="OrthoDB" id="215495at2"/>
<dbReference type="Gene3D" id="3.40.30.10">
    <property type="entry name" value="Glutaredoxin"/>
    <property type="match status" value="1"/>
</dbReference>
<sequence>MPTPYLSETEAPNRAGVDALRGLTLLEFGTDWCGHCRAAQPVVAQALAQQPQWQHLKVEDGSGRALGRAYRVKLWPTLVFLRDGQEIARLVRPTSLGELNAVWAAMDKG</sequence>